<sequence>MDLLAMRRPRDSSLRLCLGLTSLTAIMLLAGCGGDSRSEPVFKQPSYTYLTPLRINVGQIQVEDHVPPPTGPNDLGPSSPVSPDQALKQMAQDRLVAAGSSGTAVFTIDQASITGQPGGALDGAMAVHLDIVSNGGGHAGYAEAHVSRQFVPGSNSDNDGVKAELYNLTTQMMQDMNVEFEFQLRRTLGDWMLDASGAPVAASVEQQSLTGPGASPASAPANQPSSMMPPASVGAPMQLAPPPGAIPAGQPLPQGPVPGAPASTGPDAVDPTAAPGPIQLSPPPSFLQAPPGASSPVAPSSNAAPAPTNLAPAGYPVPPGYHPGSQGTDGPTSLAPAPSPAYPTPPGYHPTSSTADQPPTGSGY</sequence>
<dbReference type="Proteomes" id="UP000500767">
    <property type="component" value="Chromosome"/>
</dbReference>
<evidence type="ECO:0000313" key="3">
    <source>
        <dbReference type="Proteomes" id="UP000500767"/>
    </source>
</evidence>
<accession>A0A6M8HTS7</accession>
<gene>
    <name evidence="2" type="ORF">HN018_17370</name>
</gene>
<dbReference type="KEGG" id="lck:HN018_17370"/>
<dbReference type="AlphaFoldDB" id="A0A6M8HTS7"/>
<reference evidence="2 3" key="1">
    <citation type="journal article" date="2014" name="World J. Microbiol. Biotechnol.">
        <title>Biodiversity and physiological characteristics of Antarctic and Arctic lichens-associated bacteria.</title>
        <authorList>
            <person name="Lee Y.M."/>
            <person name="Kim E.H."/>
            <person name="Lee H.K."/>
            <person name="Hong S.G."/>
        </authorList>
    </citation>
    <scope>NUCLEOTIDE SEQUENCE [LARGE SCALE GENOMIC DNA]</scope>
    <source>
        <strain evidence="2 3">PAMC 26569</strain>
    </source>
</reference>
<organism evidence="2 3">
    <name type="scientific">Lichenicola cladoniae</name>
    <dbReference type="NCBI Taxonomy" id="1484109"/>
    <lineage>
        <taxon>Bacteria</taxon>
        <taxon>Pseudomonadati</taxon>
        <taxon>Pseudomonadota</taxon>
        <taxon>Alphaproteobacteria</taxon>
        <taxon>Acetobacterales</taxon>
        <taxon>Acetobacteraceae</taxon>
        <taxon>Lichenicola</taxon>
    </lineage>
</organism>
<feature type="compositionally biased region" description="Low complexity" evidence="1">
    <location>
        <begin position="214"/>
        <end position="232"/>
    </location>
</feature>
<feature type="region of interest" description="Disordered" evidence="1">
    <location>
        <begin position="206"/>
        <end position="364"/>
    </location>
</feature>
<feature type="compositionally biased region" description="Polar residues" evidence="1">
    <location>
        <begin position="352"/>
        <end position="364"/>
    </location>
</feature>
<evidence type="ECO:0000313" key="2">
    <source>
        <dbReference type="EMBL" id="QKE91567.1"/>
    </source>
</evidence>
<dbReference type="EMBL" id="CP053708">
    <property type="protein sequence ID" value="QKE91567.1"/>
    <property type="molecule type" value="Genomic_DNA"/>
</dbReference>
<feature type="compositionally biased region" description="Low complexity" evidence="1">
    <location>
        <begin position="289"/>
        <end position="313"/>
    </location>
</feature>
<proteinExistence type="predicted"/>
<evidence type="ECO:0008006" key="4">
    <source>
        <dbReference type="Google" id="ProtNLM"/>
    </source>
</evidence>
<protein>
    <recommendedName>
        <fullName evidence="4">Lipoprotein</fullName>
    </recommendedName>
</protein>
<feature type="compositionally biased region" description="Pro residues" evidence="1">
    <location>
        <begin position="337"/>
        <end position="348"/>
    </location>
</feature>
<dbReference type="RefSeq" id="WP_171832905.1">
    <property type="nucleotide sequence ID" value="NZ_CP053708.1"/>
</dbReference>
<keyword evidence="3" id="KW-1185">Reference proteome</keyword>
<feature type="region of interest" description="Disordered" evidence="1">
    <location>
        <begin position="63"/>
        <end position="85"/>
    </location>
</feature>
<name>A0A6M8HTS7_9PROT</name>
<evidence type="ECO:0000256" key="1">
    <source>
        <dbReference type="SAM" id="MobiDB-lite"/>
    </source>
</evidence>
<dbReference type="PROSITE" id="PS51257">
    <property type="entry name" value="PROKAR_LIPOPROTEIN"/>
    <property type="match status" value="1"/>
</dbReference>